<dbReference type="Gene3D" id="3.30.160.20">
    <property type="match status" value="1"/>
</dbReference>
<comment type="caution">
    <text evidence="11">The sequence shown here is derived from an EMBL/GenBank/DDBJ whole genome shotgun (WGS) entry which is preliminary data.</text>
</comment>
<evidence type="ECO:0000256" key="2">
    <source>
        <dbReference type="ARBA" id="ARBA00004496"/>
    </source>
</evidence>
<comment type="subcellular location">
    <subcellularLocation>
        <location evidence="2 8">Cytoplasm</location>
    </subcellularLocation>
</comment>
<dbReference type="NCBIfam" id="TIGR00019">
    <property type="entry name" value="prfA"/>
    <property type="match status" value="1"/>
</dbReference>
<feature type="modified residue" description="N5-methylglutamine" evidence="8">
    <location>
        <position position="233"/>
    </location>
</feature>
<evidence type="ECO:0000259" key="10">
    <source>
        <dbReference type="PROSITE" id="PS00745"/>
    </source>
</evidence>
<feature type="coiled-coil region" evidence="9">
    <location>
        <begin position="262"/>
        <end position="289"/>
    </location>
</feature>
<dbReference type="FunFam" id="3.30.160.20:FF:000004">
    <property type="entry name" value="Peptide chain release factor 1"/>
    <property type="match status" value="1"/>
</dbReference>
<comment type="similarity">
    <text evidence="3 8">Belongs to the prokaryotic/mitochondrial release factor family.</text>
</comment>
<dbReference type="HAMAP" id="MF_00093">
    <property type="entry name" value="Rel_fac_1"/>
    <property type="match status" value="1"/>
</dbReference>
<evidence type="ECO:0000256" key="6">
    <source>
        <dbReference type="ARBA" id="ARBA00022917"/>
    </source>
</evidence>
<gene>
    <name evidence="8" type="primary">prfA</name>
    <name evidence="11" type="ORF">DEALK_16870</name>
</gene>
<dbReference type="PANTHER" id="PTHR43804">
    <property type="entry name" value="LD18447P"/>
    <property type="match status" value="1"/>
</dbReference>
<keyword evidence="5 8" id="KW-0963">Cytoplasm</keyword>
<accession>A0A0W0GJY1</accession>
<dbReference type="InterPro" id="IPR004373">
    <property type="entry name" value="RF-1"/>
</dbReference>
<evidence type="ECO:0000256" key="3">
    <source>
        <dbReference type="ARBA" id="ARBA00010835"/>
    </source>
</evidence>
<dbReference type="Gene3D" id="3.30.70.1660">
    <property type="match status" value="1"/>
</dbReference>
<dbReference type="InterPro" id="IPR050057">
    <property type="entry name" value="Prokaryotic/Mito_RF"/>
</dbReference>
<dbReference type="InterPro" id="IPR005139">
    <property type="entry name" value="PCRF"/>
</dbReference>
<dbReference type="FunFam" id="3.30.70.1660:FF:000002">
    <property type="entry name" value="Peptide chain release factor 1"/>
    <property type="match status" value="1"/>
</dbReference>
<dbReference type="InterPro" id="IPR045853">
    <property type="entry name" value="Pep_chain_release_fac_I_sf"/>
</dbReference>
<evidence type="ECO:0000256" key="1">
    <source>
        <dbReference type="ARBA" id="ARBA00002986"/>
    </source>
</evidence>
<proteinExistence type="inferred from homology"/>
<evidence type="ECO:0000256" key="8">
    <source>
        <dbReference type="HAMAP-Rule" id="MF_00093"/>
    </source>
</evidence>
<evidence type="ECO:0000256" key="4">
    <source>
        <dbReference type="ARBA" id="ARBA00022481"/>
    </source>
</evidence>
<dbReference type="Proteomes" id="UP000053947">
    <property type="component" value="Unassembled WGS sequence"/>
</dbReference>
<keyword evidence="6 8" id="KW-0648">Protein biosynthesis</keyword>
<sequence length="356" mass="40044">MLEQLEKIEKRYTEIEEAIATPEVAANIPELTRLAKERAALEDIVGLYRRYLRTVKALEDTEHLLDTERDEEMLALAREEHQSLKEQQESLYEGLKIALLPKDPNAGRNIIMEIRAGTGGDEAKLFAADLFHMYTRYAELKGWKVDVIDLSESAAGVFKEVIFEIDGEEVYNRLKFESGVHRVQRVPVTEAAGRIHTSTATVAVLPVAEEVEVDISPDELRVDIFHSGGAGGQNVNKVATAVRLTHLPTGLVVVCQDERSQLRNRQKAMDVLRARLLAMEQEKQQSEVTDARRSQIGTAERSEKIRTYNFPQDRLTDHRIGLSVHNLPKLLQGYLDDVIDALATDEQARLLQSAGI</sequence>
<evidence type="ECO:0000256" key="9">
    <source>
        <dbReference type="SAM" id="Coils"/>
    </source>
</evidence>
<comment type="function">
    <text evidence="1 8">Peptide chain release factor 1 directs the termination of translation in response to the peptide chain termination codons UAG and UAA.</text>
</comment>
<comment type="PTM">
    <text evidence="8">Methylated by PrmC. Methylation increases the termination efficiency of RF1.</text>
</comment>
<reference evidence="11 12" key="1">
    <citation type="submission" date="2015-06" db="EMBL/GenBank/DDBJ databases">
        <title>Genome sequence of the organohalide-respiring Dehalogenimonas alkenigignens type strain (IP3-3T).</title>
        <authorList>
            <person name="Key T.A."/>
            <person name="Richmond D.P."/>
            <person name="Bowman K.S."/>
            <person name="Cho Y.-J."/>
            <person name="Chun J."/>
            <person name="da Costa M.S."/>
            <person name="Rainey F.A."/>
            <person name="Moe W.M."/>
        </authorList>
    </citation>
    <scope>NUCLEOTIDE SEQUENCE [LARGE SCALE GENOMIC DNA]</scope>
    <source>
        <strain evidence="11 12">IP3-3</strain>
    </source>
</reference>
<keyword evidence="9" id="KW-0175">Coiled coil</keyword>
<dbReference type="GO" id="GO:0016149">
    <property type="term" value="F:translation release factor activity, codon specific"/>
    <property type="evidence" value="ECO:0007669"/>
    <property type="project" value="UniProtKB-UniRule"/>
</dbReference>
<dbReference type="PANTHER" id="PTHR43804:SF7">
    <property type="entry name" value="LD18447P"/>
    <property type="match status" value="1"/>
</dbReference>
<dbReference type="SMART" id="SM00937">
    <property type="entry name" value="PCRF"/>
    <property type="match status" value="1"/>
</dbReference>
<evidence type="ECO:0000313" key="11">
    <source>
        <dbReference type="EMBL" id="KTB48840.1"/>
    </source>
</evidence>
<name>A0A0W0GJY1_9CHLR</name>
<organism evidence="11 12">
    <name type="scientific">Dehalogenimonas alkenigignens</name>
    <dbReference type="NCBI Taxonomy" id="1217799"/>
    <lineage>
        <taxon>Bacteria</taxon>
        <taxon>Bacillati</taxon>
        <taxon>Chloroflexota</taxon>
        <taxon>Dehalococcoidia</taxon>
        <taxon>Dehalococcoidales</taxon>
        <taxon>Dehalococcoidaceae</taxon>
        <taxon>Dehalogenimonas</taxon>
    </lineage>
</organism>
<dbReference type="Pfam" id="PF00472">
    <property type="entry name" value="RF-1"/>
    <property type="match status" value="1"/>
</dbReference>
<evidence type="ECO:0000313" key="12">
    <source>
        <dbReference type="Proteomes" id="UP000053947"/>
    </source>
</evidence>
<evidence type="ECO:0000256" key="5">
    <source>
        <dbReference type="ARBA" id="ARBA00022490"/>
    </source>
</evidence>
<dbReference type="PATRIC" id="fig|1217799.6.peg.1737"/>
<feature type="domain" description="Prokaryotic-type class I peptide chain release factors" evidence="10">
    <location>
        <begin position="226"/>
        <end position="242"/>
    </location>
</feature>
<dbReference type="Pfam" id="PF03462">
    <property type="entry name" value="PCRF"/>
    <property type="match status" value="1"/>
</dbReference>
<dbReference type="FunFam" id="3.30.70.1660:FF:000004">
    <property type="entry name" value="Peptide chain release factor 1"/>
    <property type="match status" value="1"/>
</dbReference>
<dbReference type="InterPro" id="IPR000352">
    <property type="entry name" value="Pep_chain_release_fac_I"/>
</dbReference>
<dbReference type="RefSeq" id="WP_058439768.1">
    <property type="nucleotide sequence ID" value="NZ_KQ758903.1"/>
</dbReference>
<keyword evidence="12" id="KW-1185">Reference proteome</keyword>
<dbReference type="PROSITE" id="PS00745">
    <property type="entry name" value="RF_PROK_I"/>
    <property type="match status" value="1"/>
</dbReference>
<dbReference type="AlphaFoldDB" id="A0A0W0GJY1"/>
<keyword evidence="4 8" id="KW-0488">Methylation</keyword>
<dbReference type="GO" id="GO:0005829">
    <property type="term" value="C:cytosol"/>
    <property type="evidence" value="ECO:0007669"/>
    <property type="project" value="UniProtKB-ARBA"/>
</dbReference>
<dbReference type="Gene3D" id="6.10.140.1950">
    <property type="match status" value="1"/>
</dbReference>
<dbReference type="STRING" id="1217799.DEALK_16870"/>
<protein>
    <recommendedName>
        <fullName evidence="7 8">Peptide chain release factor 1</fullName>
        <shortName evidence="8">RF-1</shortName>
    </recommendedName>
</protein>
<dbReference type="OrthoDB" id="9806673at2"/>
<dbReference type="EMBL" id="LFDV01000002">
    <property type="protein sequence ID" value="KTB48840.1"/>
    <property type="molecule type" value="Genomic_DNA"/>
</dbReference>
<evidence type="ECO:0000256" key="7">
    <source>
        <dbReference type="ARBA" id="ARBA00050039"/>
    </source>
</evidence>
<dbReference type="NCBIfam" id="NF001859">
    <property type="entry name" value="PRK00591.1"/>
    <property type="match status" value="1"/>
</dbReference>
<dbReference type="SUPFAM" id="SSF75620">
    <property type="entry name" value="Release factor"/>
    <property type="match status" value="1"/>
</dbReference>